<keyword evidence="2" id="KW-0805">Transcription regulation</keyword>
<feature type="domain" description="RNA polymerase sigma factor 70 region 4 type 2" evidence="7">
    <location>
        <begin position="263"/>
        <end position="314"/>
    </location>
</feature>
<evidence type="ECO:0000256" key="1">
    <source>
        <dbReference type="ARBA" id="ARBA00010641"/>
    </source>
</evidence>
<evidence type="ECO:0000259" key="7">
    <source>
        <dbReference type="Pfam" id="PF08281"/>
    </source>
</evidence>
<evidence type="ECO:0000256" key="4">
    <source>
        <dbReference type="ARBA" id="ARBA00023125"/>
    </source>
</evidence>
<evidence type="ECO:0000256" key="3">
    <source>
        <dbReference type="ARBA" id="ARBA00023082"/>
    </source>
</evidence>
<dbReference type="PANTHER" id="PTHR43133:SF8">
    <property type="entry name" value="RNA POLYMERASE SIGMA FACTOR HI_1459-RELATED"/>
    <property type="match status" value="1"/>
</dbReference>
<gene>
    <name evidence="8" type="ORF">I8J32_014340</name>
</gene>
<name>A0A975ASB3_9GAMM</name>
<evidence type="ECO:0000313" key="9">
    <source>
        <dbReference type="Proteomes" id="UP000639274"/>
    </source>
</evidence>
<dbReference type="Pfam" id="PF08281">
    <property type="entry name" value="Sigma70_r4_2"/>
    <property type="match status" value="1"/>
</dbReference>
<organism evidence="8 9">
    <name type="scientific">Agrilutibacter solisilvae</name>
    <dbReference type="NCBI Taxonomy" id="2763317"/>
    <lineage>
        <taxon>Bacteria</taxon>
        <taxon>Pseudomonadati</taxon>
        <taxon>Pseudomonadota</taxon>
        <taxon>Gammaproteobacteria</taxon>
        <taxon>Lysobacterales</taxon>
        <taxon>Lysobacteraceae</taxon>
        <taxon>Agrilutibacter</taxon>
    </lineage>
</organism>
<keyword evidence="3" id="KW-0731">Sigma factor</keyword>
<dbReference type="AlphaFoldDB" id="A0A975ASB3"/>
<accession>A0A975ASB3</accession>
<protein>
    <submittedName>
        <fullName evidence="8">Sigma-70 family RNA polymerase sigma factor</fullName>
    </submittedName>
</protein>
<proteinExistence type="inferred from homology"/>
<sequence length="366" mass="40859">MTPFPPRMPPPVRALLQVGTCKSKPAPLSRGRGHGIRAWRFDPILRAIPLDSAIHTRRGLTFEQDKPRPPSRTGRRRGAQDFLRLPSSARAGNVFRSSTTGIVALNVPTHPSVLPPAQQHPSDAGPASAPATEKPTASKQGRSGVTAQADLLFERTWRAAYPALRHRAQRLAEGRSDRADDLLAGAAVKALQFMRRAPQKLTDPEVFLFVVLKHVFLDTVRRCARHNRVFDASTDPELDAESAPSGGDRTAEQWSERREQLGRVDGVLRRLAPDQQRLFAWRFIDDLPYAAIAQRLGISEALARKRVQLLRARLLAGLDNGFTDRRLQRLNRSTRDACRAPRRKQCKHLPASSSHRQDPTTTRSRT</sequence>
<evidence type="ECO:0000313" key="8">
    <source>
        <dbReference type="EMBL" id="QSX77889.1"/>
    </source>
</evidence>
<dbReference type="GO" id="GO:0003677">
    <property type="term" value="F:DNA binding"/>
    <property type="evidence" value="ECO:0007669"/>
    <property type="project" value="UniProtKB-KW"/>
</dbReference>
<dbReference type="Proteomes" id="UP000639274">
    <property type="component" value="Chromosome"/>
</dbReference>
<keyword evidence="9" id="KW-1185">Reference proteome</keyword>
<dbReference type="NCBIfam" id="TIGR02937">
    <property type="entry name" value="sigma70-ECF"/>
    <property type="match status" value="1"/>
</dbReference>
<feature type="compositionally biased region" description="Polar residues" evidence="6">
    <location>
        <begin position="135"/>
        <end position="144"/>
    </location>
</feature>
<feature type="region of interest" description="Disordered" evidence="6">
    <location>
        <begin position="235"/>
        <end position="256"/>
    </location>
</feature>
<dbReference type="InterPro" id="IPR014284">
    <property type="entry name" value="RNA_pol_sigma-70_dom"/>
</dbReference>
<dbReference type="InterPro" id="IPR013249">
    <property type="entry name" value="RNA_pol_sigma70_r4_t2"/>
</dbReference>
<comment type="similarity">
    <text evidence="1">Belongs to the sigma-70 factor family. ECF subfamily.</text>
</comment>
<evidence type="ECO:0000256" key="2">
    <source>
        <dbReference type="ARBA" id="ARBA00023015"/>
    </source>
</evidence>
<feature type="region of interest" description="Disordered" evidence="6">
    <location>
        <begin position="107"/>
        <end position="144"/>
    </location>
</feature>
<dbReference type="InterPro" id="IPR013324">
    <property type="entry name" value="RNA_pol_sigma_r3/r4-like"/>
</dbReference>
<feature type="region of interest" description="Disordered" evidence="6">
    <location>
        <begin position="333"/>
        <end position="366"/>
    </location>
</feature>
<evidence type="ECO:0000256" key="5">
    <source>
        <dbReference type="ARBA" id="ARBA00023163"/>
    </source>
</evidence>
<feature type="region of interest" description="Disordered" evidence="6">
    <location>
        <begin position="58"/>
        <end position="85"/>
    </location>
</feature>
<evidence type="ECO:0000256" key="6">
    <source>
        <dbReference type="SAM" id="MobiDB-lite"/>
    </source>
</evidence>
<feature type="compositionally biased region" description="Polar residues" evidence="6">
    <location>
        <begin position="351"/>
        <end position="366"/>
    </location>
</feature>
<dbReference type="Gene3D" id="1.10.10.10">
    <property type="entry name" value="Winged helix-like DNA-binding domain superfamily/Winged helix DNA-binding domain"/>
    <property type="match status" value="1"/>
</dbReference>
<reference evidence="8 9" key="1">
    <citation type="submission" date="2021-03" db="EMBL/GenBank/DDBJ databases">
        <title>Lysobacter sp. nov. isolated from soil of gangwondo yeongwol, south Korea.</title>
        <authorList>
            <person name="Kim K.R."/>
            <person name="Kim K.H."/>
            <person name="Jeon C.O."/>
        </authorList>
    </citation>
    <scope>NUCLEOTIDE SEQUENCE [LARGE SCALE GENOMIC DNA]</scope>
    <source>
        <strain evidence="8 9">R19</strain>
    </source>
</reference>
<dbReference type="SUPFAM" id="SSF88946">
    <property type="entry name" value="Sigma2 domain of RNA polymerase sigma factors"/>
    <property type="match status" value="1"/>
</dbReference>
<dbReference type="InterPro" id="IPR036388">
    <property type="entry name" value="WH-like_DNA-bd_sf"/>
</dbReference>
<dbReference type="EMBL" id="CP071518">
    <property type="protein sequence ID" value="QSX77889.1"/>
    <property type="molecule type" value="Genomic_DNA"/>
</dbReference>
<dbReference type="InterPro" id="IPR013325">
    <property type="entry name" value="RNA_pol_sigma_r2"/>
</dbReference>
<dbReference type="GO" id="GO:0016987">
    <property type="term" value="F:sigma factor activity"/>
    <property type="evidence" value="ECO:0007669"/>
    <property type="project" value="UniProtKB-KW"/>
</dbReference>
<keyword evidence="5" id="KW-0804">Transcription</keyword>
<keyword evidence="4" id="KW-0238">DNA-binding</keyword>
<dbReference type="SUPFAM" id="SSF88659">
    <property type="entry name" value="Sigma3 and sigma4 domains of RNA polymerase sigma factors"/>
    <property type="match status" value="1"/>
</dbReference>
<dbReference type="GO" id="GO:0006352">
    <property type="term" value="P:DNA-templated transcription initiation"/>
    <property type="evidence" value="ECO:0007669"/>
    <property type="project" value="InterPro"/>
</dbReference>
<dbReference type="PANTHER" id="PTHR43133">
    <property type="entry name" value="RNA POLYMERASE ECF-TYPE SIGMA FACTO"/>
    <property type="match status" value="1"/>
</dbReference>
<dbReference type="RefSeq" id="WP_200615752.1">
    <property type="nucleotide sequence ID" value="NZ_CP071518.1"/>
</dbReference>
<dbReference type="KEGG" id="lsf:I8J32_014340"/>
<dbReference type="InterPro" id="IPR039425">
    <property type="entry name" value="RNA_pol_sigma-70-like"/>
</dbReference>